<evidence type="ECO:0000313" key="2">
    <source>
        <dbReference type="Proteomes" id="UP000828390"/>
    </source>
</evidence>
<sequence>MPIVREGESKVQVPFVLISLTIYESFMEANNGAHLSATETLNNWQVQGSLQGTKKKADKTTEWLAAVALLLTTSTAPNEKVCCPQFCDDSQNRRTRHTGNELRENGGCLAQEKPWIF</sequence>
<proteinExistence type="predicted"/>
<evidence type="ECO:0000313" key="1">
    <source>
        <dbReference type="EMBL" id="KAH3750845.1"/>
    </source>
</evidence>
<gene>
    <name evidence="1" type="ORF">DPMN_185380</name>
</gene>
<reference evidence="1" key="1">
    <citation type="journal article" date="2019" name="bioRxiv">
        <title>The Genome of the Zebra Mussel, Dreissena polymorpha: A Resource for Invasive Species Research.</title>
        <authorList>
            <person name="McCartney M.A."/>
            <person name="Auch B."/>
            <person name="Kono T."/>
            <person name="Mallez S."/>
            <person name="Zhang Y."/>
            <person name="Obille A."/>
            <person name="Becker A."/>
            <person name="Abrahante J.E."/>
            <person name="Garbe J."/>
            <person name="Badalamenti J.P."/>
            <person name="Herman A."/>
            <person name="Mangelson H."/>
            <person name="Liachko I."/>
            <person name="Sullivan S."/>
            <person name="Sone E.D."/>
            <person name="Koren S."/>
            <person name="Silverstein K.A.T."/>
            <person name="Beckman K.B."/>
            <person name="Gohl D.M."/>
        </authorList>
    </citation>
    <scope>NUCLEOTIDE SEQUENCE</scope>
    <source>
        <strain evidence="1">Duluth1</strain>
        <tissue evidence="1">Whole animal</tissue>
    </source>
</reference>
<dbReference type="AlphaFoldDB" id="A0A9D4DM37"/>
<comment type="caution">
    <text evidence="1">The sequence shown here is derived from an EMBL/GenBank/DDBJ whole genome shotgun (WGS) entry which is preliminary data.</text>
</comment>
<name>A0A9D4DM37_DREPO</name>
<protein>
    <submittedName>
        <fullName evidence="1">Uncharacterized protein</fullName>
    </submittedName>
</protein>
<organism evidence="1 2">
    <name type="scientific">Dreissena polymorpha</name>
    <name type="common">Zebra mussel</name>
    <name type="synonym">Mytilus polymorpha</name>
    <dbReference type="NCBI Taxonomy" id="45954"/>
    <lineage>
        <taxon>Eukaryota</taxon>
        <taxon>Metazoa</taxon>
        <taxon>Spiralia</taxon>
        <taxon>Lophotrochozoa</taxon>
        <taxon>Mollusca</taxon>
        <taxon>Bivalvia</taxon>
        <taxon>Autobranchia</taxon>
        <taxon>Heteroconchia</taxon>
        <taxon>Euheterodonta</taxon>
        <taxon>Imparidentia</taxon>
        <taxon>Neoheterodontei</taxon>
        <taxon>Myida</taxon>
        <taxon>Dreissenoidea</taxon>
        <taxon>Dreissenidae</taxon>
        <taxon>Dreissena</taxon>
    </lineage>
</organism>
<dbReference type="Proteomes" id="UP000828390">
    <property type="component" value="Unassembled WGS sequence"/>
</dbReference>
<reference evidence="1" key="2">
    <citation type="submission" date="2020-11" db="EMBL/GenBank/DDBJ databases">
        <authorList>
            <person name="McCartney M.A."/>
            <person name="Auch B."/>
            <person name="Kono T."/>
            <person name="Mallez S."/>
            <person name="Becker A."/>
            <person name="Gohl D.M."/>
            <person name="Silverstein K.A.T."/>
            <person name="Koren S."/>
            <person name="Bechman K.B."/>
            <person name="Herman A."/>
            <person name="Abrahante J.E."/>
            <person name="Garbe J."/>
        </authorList>
    </citation>
    <scope>NUCLEOTIDE SEQUENCE</scope>
    <source>
        <strain evidence="1">Duluth1</strain>
        <tissue evidence="1">Whole animal</tissue>
    </source>
</reference>
<accession>A0A9D4DM37</accession>
<keyword evidence="2" id="KW-1185">Reference proteome</keyword>
<dbReference type="EMBL" id="JAIWYP010000010">
    <property type="protein sequence ID" value="KAH3750845.1"/>
    <property type="molecule type" value="Genomic_DNA"/>
</dbReference>